<dbReference type="EMBL" id="JAABLM010000003">
    <property type="protein sequence ID" value="NBL64229.1"/>
    <property type="molecule type" value="Genomic_DNA"/>
</dbReference>
<dbReference type="InterPro" id="IPR011990">
    <property type="entry name" value="TPR-like_helical_dom_sf"/>
</dbReference>
<evidence type="ECO:0000256" key="9">
    <source>
        <dbReference type="PROSITE-ProRule" id="PRU00339"/>
    </source>
</evidence>
<name>A0ABW9Z6F4_9FLAO</name>
<dbReference type="PROSITE" id="PS51257">
    <property type="entry name" value="PROKAR_LIPOPROTEIN"/>
    <property type="match status" value="1"/>
</dbReference>
<evidence type="ECO:0000256" key="8">
    <source>
        <dbReference type="ARBA" id="ARBA00023012"/>
    </source>
</evidence>
<keyword evidence="15" id="KW-1185">Reference proteome</keyword>
<feature type="domain" description="Histidine kinase" evidence="13">
    <location>
        <begin position="497"/>
        <end position="587"/>
    </location>
</feature>
<dbReference type="Pfam" id="PF02518">
    <property type="entry name" value="HATPase_c"/>
    <property type="match status" value="1"/>
</dbReference>
<dbReference type="SUPFAM" id="SSF55874">
    <property type="entry name" value="ATPase domain of HSP90 chaperone/DNA topoisomerase II/histidine kinase"/>
    <property type="match status" value="1"/>
</dbReference>
<dbReference type="Gene3D" id="1.20.5.1930">
    <property type="match status" value="1"/>
</dbReference>
<dbReference type="InterPro" id="IPR036890">
    <property type="entry name" value="HATPase_C_sf"/>
</dbReference>
<evidence type="ECO:0000256" key="11">
    <source>
        <dbReference type="SAM" id="Phobius"/>
    </source>
</evidence>
<organism evidence="14 15">
    <name type="scientific">Flavobacterium ichthyis</name>
    <dbReference type="NCBI Taxonomy" id="2698827"/>
    <lineage>
        <taxon>Bacteria</taxon>
        <taxon>Pseudomonadati</taxon>
        <taxon>Bacteroidota</taxon>
        <taxon>Flavobacteriia</taxon>
        <taxon>Flavobacteriales</taxon>
        <taxon>Flavobacteriaceae</taxon>
        <taxon>Flavobacterium</taxon>
    </lineage>
</organism>
<keyword evidence="4" id="KW-0808">Transferase</keyword>
<evidence type="ECO:0000256" key="4">
    <source>
        <dbReference type="ARBA" id="ARBA00022679"/>
    </source>
</evidence>
<keyword evidence="11" id="KW-0812">Transmembrane</keyword>
<feature type="transmembrane region" description="Helical" evidence="11">
    <location>
        <begin position="339"/>
        <end position="358"/>
    </location>
</feature>
<evidence type="ECO:0000256" key="1">
    <source>
        <dbReference type="ARBA" id="ARBA00000085"/>
    </source>
</evidence>
<evidence type="ECO:0000256" key="12">
    <source>
        <dbReference type="SAM" id="SignalP"/>
    </source>
</evidence>
<keyword evidence="12" id="KW-0732">Signal</keyword>
<dbReference type="Pfam" id="PF13181">
    <property type="entry name" value="TPR_8"/>
    <property type="match status" value="2"/>
</dbReference>
<evidence type="ECO:0000259" key="13">
    <source>
        <dbReference type="PROSITE" id="PS50109"/>
    </source>
</evidence>
<accession>A0ABW9Z6F4</accession>
<feature type="chain" id="PRO_5047229139" description="histidine kinase" evidence="12">
    <location>
        <begin position="25"/>
        <end position="588"/>
    </location>
</feature>
<keyword evidence="6" id="KW-0418">Kinase</keyword>
<dbReference type="InterPro" id="IPR011712">
    <property type="entry name" value="Sig_transdc_His_kin_sub3_dim/P"/>
</dbReference>
<evidence type="ECO:0000256" key="5">
    <source>
        <dbReference type="ARBA" id="ARBA00022741"/>
    </source>
</evidence>
<feature type="signal peptide" evidence="12">
    <location>
        <begin position="1"/>
        <end position="24"/>
    </location>
</feature>
<comment type="catalytic activity">
    <reaction evidence="1">
        <text>ATP + protein L-histidine = ADP + protein N-phospho-L-histidine.</text>
        <dbReference type="EC" id="2.7.13.3"/>
    </reaction>
</comment>
<keyword evidence="11" id="KW-1133">Transmembrane helix</keyword>
<evidence type="ECO:0000256" key="3">
    <source>
        <dbReference type="ARBA" id="ARBA00022553"/>
    </source>
</evidence>
<keyword evidence="8" id="KW-0902">Two-component regulatory system</keyword>
<sequence>MILSRSKKYVLIVLLLFSCNTIFPNTFNDSIAHYQKHKEFYKGLRYSRALSEQHLKNKKYPEYCDSSIENSRFYFYLNDTKKSLETLFNALAVAEKQNLNEHRIKIIQEIGHRYSTLRDYKKAKQYYHKSLALAKDKKIINPDISLYQHLYKLHLETKSDSASYYLKLIRDEAFKTSNANDLAISYNNYYTFYATREDFATAKKYLDSSVHFAYKSNNKDRIATALHNLGYHYLAAEENYKKGIHEFEKLLDLIPQDSISQKVGDVYINLSYAYEQSGDFKNALLYANKYMEVNETIYEDNIKKAINEVEKRYQIEKIERLNAEKQKALEERQRNNHKVILIFIALFAFSTIMFYFFYQNLRLKQKNSFIEMDREVKQNIINATLDGQESERQQVASVLHDGISALLSSANLHLSAFLAANSDKNNLEIKKVQEIIKEAHDNVRDLSHELVPPLLSKFGLFHALQDLCEKNSNSIIKFEYYNYIPESRRFGEDFELKIYYIVTELFNNIIKHSKAKKAYLTLEENLNQLLITVEDDGIGFDTSKSKTSAGFGLTQIKSRVKHLGGSFSITSKNQAGTIVFIKIKNLKK</sequence>
<dbReference type="InterPro" id="IPR019734">
    <property type="entry name" value="TPR_rpt"/>
</dbReference>
<dbReference type="PANTHER" id="PTHR24421">
    <property type="entry name" value="NITRATE/NITRITE SENSOR PROTEIN NARX-RELATED"/>
    <property type="match status" value="1"/>
</dbReference>
<dbReference type="Proteomes" id="UP000798602">
    <property type="component" value="Unassembled WGS sequence"/>
</dbReference>
<evidence type="ECO:0000256" key="6">
    <source>
        <dbReference type="ARBA" id="ARBA00022777"/>
    </source>
</evidence>
<keyword evidence="9" id="KW-0802">TPR repeat</keyword>
<keyword evidence="11" id="KW-0472">Membrane</keyword>
<dbReference type="SUPFAM" id="SSF48452">
    <property type="entry name" value="TPR-like"/>
    <property type="match status" value="2"/>
</dbReference>
<proteinExistence type="predicted"/>
<dbReference type="SMART" id="SM00387">
    <property type="entry name" value="HATPase_c"/>
    <property type="match status" value="1"/>
</dbReference>
<reference evidence="15" key="1">
    <citation type="submission" date="2020-01" db="EMBL/GenBank/DDBJ databases">
        <title>Sphingomonas sp. strain CSW-10.</title>
        <authorList>
            <person name="Chen W.-M."/>
        </authorList>
    </citation>
    <scope>NUCLEOTIDE SEQUENCE [LARGE SCALE GENOMIC DNA]</scope>
    <source>
        <strain evidence="15">NST-5</strain>
    </source>
</reference>
<dbReference type="PROSITE" id="PS50109">
    <property type="entry name" value="HIS_KIN"/>
    <property type="match status" value="1"/>
</dbReference>
<dbReference type="SMART" id="SM00028">
    <property type="entry name" value="TPR"/>
    <property type="match status" value="3"/>
</dbReference>
<dbReference type="EC" id="2.7.13.3" evidence="2"/>
<evidence type="ECO:0000256" key="2">
    <source>
        <dbReference type="ARBA" id="ARBA00012438"/>
    </source>
</evidence>
<dbReference type="InterPro" id="IPR005467">
    <property type="entry name" value="His_kinase_dom"/>
</dbReference>
<keyword evidence="7" id="KW-0067">ATP-binding</keyword>
<feature type="coiled-coil region" evidence="10">
    <location>
        <begin position="306"/>
        <end position="338"/>
    </location>
</feature>
<evidence type="ECO:0000313" key="14">
    <source>
        <dbReference type="EMBL" id="NBL64229.1"/>
    </source>
</evidence>
<comment type="caution">
    <text evidence="14">The sequence shown here is derived from an EMBL/GenBank/DDBJ whole genome shotgun (WGS) entry which is preliminary data.</text>
</comment>
<dbReference type="Gene3D" id="3.30.565.10">
    <property type="entry name" value="Histidine kinase-like ATPase, C-terminal domain"/>
    <property type="match status" value="1"/>
</dbReference>
<dbReference type="InterPro" id="IPR050482">
    <property type="entry name" value="Sensor_HK_TwoCompSys"/>
</dbReference>
<dbReference type="PANTHER" id="PTHR24421:SF10">
    <property type="entry name" value="NITRATE_NITRITE SENSOR PROTEIN NARQ"/>
    <property type="match status" value="1"/>
</dbReference>
<gene>
    <name evidence="14" type="ORF">GV828_03325</name>
</gene>
<dbReference type="Gene3D" id="1.25.40.10">
    <property type="entry name" value="Tetratricopeptide repeat domain"/>
    <property type="match status" value="2"/>
</dbReference>
<dbReference type="Pfam" id="PF07730">
    <property type="entry name" value="HisKA_3"/>
    <property type="match status" value="1"/>
</dbReference>
<protein>
    <recommendedName>
        <fullName evidence="2">histidine kinase</fullName>
        <ecNumber evidence="2">2.7.13.3</ecNumber>
    </recommendedName>
</protein>
<keyword evidence="10" id="KW-0175">Coiled coil</keyword>
<feature type="repeat" description="TPR" evidence="9">
    <location>
        <begin position="104"/>
        <end position="137"/>
    </location>
</feature>
<dbReference type="PROSITE" id="PS50005">
    <property type="entry name" value="TPR"/>
    <property type="match status" value="1"/>
</dbReference>
<evidence type="ECO:0000313" key="15">
    <source>
        <dbReference type="Proteomes" id="UP000798602"/>
    </source>
</evidence>
<evidence type="ECO:0000256" key="10">
    <source>
        <dbReference type="SAM" id="Coils"/>
    </source>
</evidence>
<dbReference type="RefSeq" id="WP_166536057.1">
    <property type="nucleotide sequence ID" value="NZ_JAABLM010000003.1"/>
</dbReference>
<keyword evidence="3" id="KW-0597">Phosphoprotein</keyword>
<keyword evidence="5" id="KW-0547">Nucleotide-binding</keyword>
<dbReference type="InterPro" id="IPR003594">
    <property type="entry name" value="HATPase_dom"/>
</dbReference>
<dbReference type="CDD" id="cd16917">
    <property type="entry name" value="HATPase_UhpB-NarQ-NarX-like"/>
    <property type="match status" value="1"/>
</dbReference>
<evidence type="ECO:0000256" key="7">
    <source>
        <dbReference type="ARBA" id="ARBA00022840"/>
    </source>
</evidence>